<reference evidence="2 3" key="1">
    <citation type="submission" date="2019-09" db="EMBL/GenBank/DDBJ databases">
        <title>Isolation and identification of active actinomycetes.</title>
        <authorList>
            <person name="Yu Z."/>
            <person name="Han C."/>
            <person name="Yu B."/>
        </authorList>
    </citation>
    <scope>NUCLEOTIDE SEQUENCE [LARGE SCALE GENOMIC DNA]</scope>
    <source>
        <strain evidence="2 3">NEAU-H2</strain>
    </source>
</reference>
<dbReference type="EMBL" id="WBKG01000013">
    <property type="protein sequence ID" value="KAB1987542.1"/>
    <property type="molecule type" value="Genomic_DNA"/>
</dbReference>
<dbReference type="SUPFAM" id="SSF55961">
    <property type="entry name" value="Bet v1-like"/>
    <property type="match status" value="2"/>
</dbReference>
<dbReference type="CDD" id="cd08861">
    <property type="entry name" value="OtcD1_ARO-CYC_like"/>
    <property type="match status" value="2"/>
</dbReference>
<evidence type="ECO:0000313" key="3">
    <source>
        <dbReference type="Proteomes" id="UP000442990"/>
    </source>
</evidence>
<keyword evidence="3" id="KW-1185">Reference proteome</keyword>
<dbReference type="RefSeq" id="WP_151470295.1">
    <property type="nucleotide sequence ID" value="NZ_WBKG01000013.1"/>
</dbReference>
<dbReference type="Pfam" id="PF03364">
    <property type="entry name" value="Polyketide_cyc"/>
    <property type="match status" value="1"/>
</dbReference>
<protein>
    <submittedName>
        <fullName evidence="2">Cyclase</fullName>
    </submittedName>
</protein>
<proteinExistence type="predicted"/>
<comment type="caution">
    <text evidence="2">The sequence shown here is derived from an EMBL/GenBank/DDBJ whole genome shotgun (WGS) entry which is preliminary data.</text>
</comment>
<dbReference type="AlphaFoldDB" id="A0A7J5DFA4"/>
<gene>
    <name evidence="2" type="ORF">F8144_17655</name>
</gene>
<dbReference type="Gene3D" id="3.30.530.20">
    <property type="match status" value="2"/>
</dbReference>
<dbReference type="Pfam" id="PF10604">
    <property type="entry name" value="Polyketide_cyc2"/>
    <property type="match status" value="1"/>
</dbReference>
<organism evidence="2 3">
    <name type="scientific">Streptomyces triticiradicis</name>
    <dbReference type="NCBI Taxonomy" id="2651189"/>
    <lineage>
        <taxon>Bacteria</taxon>
        <taxon>Bacillati</taxon>
        <taxon>Actinomycetota</taxon>
        <taxon>Actinomycetes</taxon>
        <taxon>Kitasatosporales</taxon>
        <taxon>Streptomycetaceae</taxon>
        <taxon>Streptomyces</taxon>
    </lineage>
</organism>
<dbReference type="InterPro" id="IPR019587">
    <property type="entry name" value="Polyketide_cyclase/dehydratase"/>
</dbReference>
<accession>A0A7J5DFA4</accession>
<dbReference type="Proteomes" id="UP000442990">
    <property type="component" value="Unassembled WGS sequence"/>
</dbReference>
<feature type="domain" description="Coenzyme Q-binding protein COQ10 START" evidence="1">
    <location>
        <begin position="16"/>
        <end position="144"/>
    </location>
</feature>
<sequence>MSDARVHRTVHEVTAAAPAGVMYGLIADATRWPLFFQPCVHVEQLDFDGQQERLRMWVTAGESVKSWVSSRHLDVERLRVEFTHDLPAAPTRSMSGVWTVVPLGEHASKVTLQHAFTVARDVPAGAAWVEQVTRDNSRAQLDRLAELAERWTRLDDLVWSFEDTVRVNAPGELVFDFLYRARDWPAELPHVNRVGLVEDEPGVQLLSMGSLSLDGGAHSTESVRICFPGTQRICYKQTRTSPLLTAHTGEWSIEPDGSGVNLTARHSVLLCEENLQSVLGEGTDAVSAGRHVRETMGQASLSVLRHAAQYAIDSIHVL</sequence>
<dbReference type="InterPro" id="IPR023393">
    <property type="entry name" value="START-like_dom_sf"/>
</dbReference>
<name>A0A7J5DFA4_9ACTN</name>
<dbReference type="InterPro" id="IPR005031">
    <property type="entry name" value="COQ10_START"/>
</dbReference>
<evidence type="ECO:0000313" key="2">
    <source>
        <dbReference type="EMBL" id="KAB1987542.1"/>
    </source>
</evidence>
<evidence type="ECO:0000259" key="1">
    <source>
        <dbReference type="Pfam" id="PF03364"/>
    </source>
</evidence>